<proteinExistence type="inferred from homology"/>
<comment type="similarity">
    <text evidence="1">Belongs to the short-chain dehydrogenases/reductases (SDR) family.</text>
</comment>
<sequence length="245" mass="26560">MNKRFQGQVAIVAGGARGIGNGIARRLAQEGAKVIIGDMRHGQKPAPEQSNIDFNLLDITQEEEVSGFVNNVYNQYKRLDIMVNCAGIVGPTSRKITDYDYQDFNKVLAVNLQGAFLITKYCIEPMLKHNYGRILHMTSVGGKEGNPGMIGYAASKSGLIGLVKGIGKEYAETGITVNGLAPAVIATEFNENTDPKTLQYMVDKIPMKRLGTVEEVAALSCWIVSKEASFNTGCVFDLSGGRATY</sequence>
<dbReference type="Proteomes" id="UP001172082">
    <property type="component" value="Unassembled WGS sequence"/>
</dbReference>
<dbReference type="SUPFAM" id="SSF51735">
    <property type="entry name" value="NAD(P)-binding Rossmann-fold domains"/>
    <property type="match status" value="1"/>
</dbReference>
<protein>
    <submittedName>
        <fullName evidence="3">SDR family NAD(P)-dependent oxidoreductase</fullName>
    </submittedName>
</protein>
<dbReference type="CDD" id="cd05233">
    <property type="entry name" value="SDR_c"/>
    <property type="match status" value="1"/>
</dbReference>
<name>A0ABT8KKL3_9BACT</name>
<dbReference type="Gene3D" id="3.40.50.720">
    <property type="entry name" value="NAD(P)-binding Rossmann-like Domain"/>
    <property type="match status" value="1"/>
</dbReference>
<comment type="caution">
    <text evidence="3">The sequence shown here is derived from an EMBL/GenBank/DDBJ whole genome shotgun (WGS) entry which is preliminary data.</text>
</comment>
<dbReference type="EMBL" id="JAUJEA010000001">
    <property type="protein sequence ID" value="MDN5200283.1"/>
    <property type="molecule type" value="Genomic_DNA"/>
</dbReference>
<dbReference type="PANTHER" id="PTHR24321:SF8">
    <property type="entry name" value="ESTRADIOL 17-BETA-DEHYDROGENASE 8-RELATED"/>
    <property type="match status" value="1"/>
</dbReference>
<keyword evidence="2" id="KW-0560">Oxidoreductase</keyword>
<keyword evidence="4" id="KW-1185">Reference proteome</keyword>
<dbReference type="Pfam" id="PF13561">
    <property type="entry name" value="adh_short_C2"/>
    <property type="match status" value="1"/>
</dbReference>
<evidence type="ECO:0000256" key="1">
    <source>
        <dbReference type="ARBA" id="ARBA00006484"/>
    </source>
</evidence>
<dbReference type="PRINTS" id="PR00080">
    <property type="entry name" value="SDRFAMILY"/>
</dbReference>
<dbReference type="InterPro" id="IPR036291">
    <property type="entry name" value="NAD(P)-bd_dom_sf"/>
</dbReference>
<dbReference type="PANTHER" id="PTHR24321">
    <property type="entry name" value="DEHYDROGENASES, SHORT CHAIN"/>
    <property type="match status" value="1"/>
</dbReference>
<dbReference type="RefSeq" id="WP_346750308.1">
    <property type="nucleotide sequence ID" value="NZ_JAUJEA010000001.1"/>
</dbReference>
<evidence type="ECO:0000313" key="3">
    <source>
        <dbReference type="EMBL" id="MDN5200283.1"/>
    </source>
</evidence>
<accession>A0ABT8KKL3</accession>
<organism evidence="3 4">
    <name type="scientific">Splendidivirga corallicola</name>
    <dbReference type="NCBI Taxonomy" id="3051826"/>
    <lineage>
        <taxon>Bacteria</taxon>
        <taxon>Pseudomonadati</taxon>
        <taxon>Bacteroidota</taxon>
        <taxon>Cytophagia</taxon>
        <taxon>Cytophagales</taxon>
        <taxon>Splendidivirgaceae</taxon>
        <taxon>Splendidivirga</taxon>
    </lineage>
</organism>
<evidence type="ECO:0000256" key="2">
    <source>
        <dbReference type="ARBA" id="ARBA00023002"/>
    </source>
</evidence>
<dbReference type="InterPro" id="IPR020904">
    <property type="entry name" value="Sc_DH/Rdtase_CS"/>
</dbReference>
<dbReference type="PROSITE" id="PS00061">
    <property type="entry name" value="ADH_SHORT"/>
    <property type="match status" value="1"/>
</dbReference>
<dbReference type="PRINTS" id="PR00081">
    <property type="entry name" value="GDHRDH"/>
</dbReference>
<evidence type="ECO:0000313" key="4">
    <source>
        <dbReference type="Proteomes" id="UP001172082"/>
    </source>
</evidence>
<dbReference type="InterPro" id="IPR002347">
    <property type="entry name" value="SDR_fam"/>
</dbReference>
<gene>
    <name evidence="3" type="ORF">QQ008_02900</name>
</gene>
<reference evidence="3" key="1">
    <citation type="submission" date="2023-06" db="EMBL/GenBank/DDBJ databases">
        <title>Genomic of Parafulvivirga corallium.</title>
        <authorList>
            <person name="Wang G."/>
        </authorList>
    </citation>
    <scope>NUCLEOTIDE SEQUENCE</scope>
    <source>
        <strain evidence="3">BMA10</strain>
    </source>
</reference>